<dbReference type="SUPFAM" id="SSF50346">
    <property type="entry name" value="PRC-barrel domain"/>
    <property type="match status" value="1"/>
</dbReference>
<feature type="domain" description="RimM N-terminal" evidence="5">
    <location>
        <begin position="122"/>
        <end position="209"/>
    </location>
</feature>
<dbReference type="InterPro" id="IPR002676">
    <property type="entry name" value="RimM_N"/>
</dbReference>
<evidence type="ECO:0000256" key="1">
    <source>
        <dbReference type="ARBA" id="ARBA00022490"/>
    </source>
</evidence>
<dbReference type="InterPro" id="IPR056792">
    <property type="entry name" value="PRC_RimM"/>
</dbReference>
<organism evidence="7 8">
    <name type="scientific">Kingdonia uniflora</name>
    <dbReference type="NCBI Taxonomy" id="39325"/>
    <lineage>
        <taxon>Eukaryota</taxon>
        <taxon>Viridiplantae</taxon>
        <taxon>Streptophyta</taxon>
        <taxon>Embryophyta</taxon>
        <taxon>Tracheophyta</taxon>
        <taxon>Spermatophyta</taxon>
        <taxon>Magnoliopsida</taxon>
        <taxon>Ranunculales</taxon>
        <taxon>Circaeasteraceae</taxon>
        <taxon>Kingdonia</taxon>
    </lineage>
</organism>
<dbReference type="GO" id="GO:0043022">
    <property type="term" value="F:ribosome binding"/>
    <property type="evidence" value="ECO:0007669"/>
    <property type="project" value="InterPro"/>
</dbReference>
<reference evidence="7 8" key="1">
    <citation type="journal article" date="2020" name="IScience">
        <title>Genome Sequencing of the Endangered Kingdonia uniflora (Circaeasteraceae, Ranunculales) Reveals Potential Mechanisms of Evolutionary Specialization.</title>
        <authorList>
            <person name="Sun Y."/>
            <person name="Deng T."/>
            <person name="Zhang A."/>
            <person name="Moore M.J."/>
            <person name="Landis J.B."/>
            <person name="Lin N."/>
            <person name="Zhang H."/>
            <person name="Zhang X."/>
            <person name="Huang J."/>
            <person name="Zhang X."/>
            <person name="Sun H."/>
            <person name="Wang H."/>
        </authorList>
    </citation>
    <scope>NUCLEOTIDE SEQUENCE [LARGE SCALE GENOMIC DNA]</scope>
    <source>
        <strain evidence="7">TB1705</strain>
        <tissue evidence="7">Leaf</tissue>
    </source>
</reference>
<dbReference type="AlphaFoldDB" id="A0A7J7LM05"/>
<protein>
    <recommendedName>
        <fullName evidence="9">Ribosome maturation factor RimM</fullName>
    </recommendedName>
</protein>
<dbReference type="Pfam" id="PF01782">
    <property type="entry name" value="RimM"/>
    <property type="match status" value="1"/>
</dbReference>
<evidence type="ECO:0000256" key="4">
    <source>
        <dbReference type="ARBA" id="ARBA00023186"/>
    </source>
</evidence>
<keyword evidence="1" id="KW-0963">Cytoplasm</keyword>
<dbReference type="PANTHER" id="PTHR33692:SF1">
    <property type="entry name" value="RIBOSOME MATURATION FACTOR RIMM"/>
    <property type="match status" value="1"/>
</dbReference>
<proteinExistence type="inferred from homology"/>
<sequence>MKENDDPTMALLVFSANILTNIVLCTGESRLKRAIDEQLKTGKVWWIICNFMFHIVGTMQFNVQETKQRCALQLPQELTTVEFLTIVNKKVDKRIERMKINDELVEESAETSSNDESEFVEIGYVFNVFGIDGELRVKPNTDFPELRFSTPGRRWLKERFSGKESIREVELVEGRDHPGQKSWIVSFNGVDTVEEAKQLIGSTLLVREEDRPLLEEGEFYTRDLVGMRVILKETAQPVGSVINVYNSGASDLLEVMLDSAQKTHDDTDSSKSGATISSHIVLVPFVEAIVPDVNMNRREMYITPPKGLLELNLRSEEKSKKERRKLEWQQRKKATRRLIAAKKKFSEMEQKHIFHGLRFGDKAQKTLLADNIAGVNLKLFEHAIQKVEVLPKR</sequence>
<dbReference type="InterPro" id="IPR011961">
    <property type="entry name" value="RimM"/>
</dbReference>
<dbReference type="Proteomes" id="UP000541444">
    <property type="component" value="Unassembled WGS sequence"/>
</dbReference>
<feature type="domain" description="Ribosome maturation factor RimM PRC barrel" evidence="6">
    <location>
        <begin position="223"/>
        <end position="308"/>
    </location>
</feature>
<keyword evidence="4" id="KW-0143">Chaperone</keyword>
<dbReference type="FunFam" id="2.30.30.240:FF:000002">
    <property type="entry name" value="Ribosome maturation factor rimM"/>
    <property type="match status" value="1"/>
</dbReference>
<evidence type="ECO:0000259" key="5">
    <source>
        <dbReference type="Pfam" id="PF01782"/>
    </source>
</evidence>
<dbReference type="GO" id="GO:0006364">
    <property type="term" value="P:rRNA processing"/>
    <property type="evidence" value="ECO:0007669"/>
    <property type="project" value="UniProtKB-KW"/>
</dbReference>
<comment type="caution">
    <text evidence="7">The sequence shown here is derived from an EMBL/GenBank/DDBJ whole genome shotgun (WGS) entry which is preliminary data.</text>
</comment>
<dbReference type="HAMAP" id="MF_00014">
    <property type="entry name" value="Ribosome_mat_RimM"/>
    <property type="match status" value="1"/>
</dbReference>
<accession>A0A7J7LM05</accession>
<dbReference type="InterPro" id="IPR009000">
    <property type="entry name" value="Transl_B-barrel_sf"/>
</dbReference>
<dbReference type="Gene3D" id="2.40.30.60">
    <property type="entry name" value="RimM"/>
    <property type="match status" value="1"/>
</dbReference>
<gene>
    <name evidence="7" type="ORF">GIB67_004182</name>
</gene>
<dbReference type="PANTHER" id="PTHR33692">
    <property type="entry name" value="RIBOSOME MATURATION FACTOR RIMM"/>
    <property type="match status" value="1"/>
</dbReference>
<dbReference type="InterPro" id="IPR029044">
    <property type="entry name" value="Nucleotide-diphossugar_trans"/>
</dbReference>
<dbReference type="InterPro" id="IPR036976">
    <property type="entry name" value="RimM_N_sf"/>
</dbReference>
<dbReference type="Gene3D" id="2.30.30.240">
    <property type="entry name" value="PRC-barrel domain"/>
    <property type="match status" value="1"/>
</dbReference>
<dbReference type="OrthoDB" id="532420at2759"/>
<evidence type="ECO:0000256" key="3">
    <source>
        <dbReference type="ARBA" id="ARBA00022552"/>
    </source>
</evidence>
<keyword evidence="2" id="KW-0690">Ribosome biogenesis</keyword>
<dbReference type="SUPFAM" id="SSF50447">
    <property type="entry name" value="Translation proteins"/>
    <property type="match status" value="1"/>
</dbReference>
<name>A0A7J7LM05_9MAGN</name>
<dbReference type="NCBIfam" id="TIGR02273">
    <property type="entry name" value="16S_RimM"/>
    <property type="match status" value="1"/>
</dbReference>
<keyword evidence="8" id="KW-1185">Reference proteome</keyword>
<dbReference type="Pfam" id="PF24986">
    <property type="entry name" value="PRC_RimM"/>
    <property type="match status" value="1"/>
</dbReference>
<evidence type="ECO:0000259" key="6">
    <source>
        <dbReference type="Pfam" id="PF24986"/>
    </source>
</evidence>
<dbReference type="EMBL" id="JACGCM010002201">
    <property type="protein sequence ID" value="KAF6143653.1"/>
    <property type="molecule type" value="Genomic_DNA"/>
</dbReference>
<evidence type="ECO:0008006" key="9">
    <source>
        <dbReference type="Google" id="ProtNLM"/>
    </source>
</evidence>
<evidence type="ECO:0000313" key="7">
    <source>
        <dbReference type="EMBL" id="KAF6143653.1"/>
    </source>
</evidence>
<evidence type="ECO:0000313" key="8">
    <source>
        <dbReference type="Proteomes" id="UP000541444"/>
    </source>
</evidence>
<dbReference type="Gene3D" id="3.90.550.10">
    <property type="entry name" value="Spore Coat Polysaccharide Biosynthesis Protein SpsA, Chain A"/>
    <property type="match status" value="1"/>
</dbReference>
<dbReference type="InterPro" id="IPR011033">
    <property type="entry name" value="PRC_barrel-like_sf"/>
</dbReference>
<evidence type="ECO:0000256" key="2">
    <source>
        <dbReference type="ARBA" id="ARBA00022517"/>
    </source>
</evidence>
<keyword evidence="3" id="KW-0698">rRNA processing</keyword>
<dbReference type="GO" id="GO:0005840">
    <property type="term" value="C:ribosome"/>
    <property type="evidence" value="ECO:0007669"/>
    <property type="project" value="InterPro"/>
</dbReference>